<evidence type="ECO:0000313" key="2">
    <source>
        <dbReference type="WBParaSite" id="nRc.2.0.1.t42669-RA"/>
    </source>
</evidence>
<organism evidence="1 2">
    <name type="scientific">Romanomermis culicivorax</name>
    <name type="common">Nematode worm</name>
    <dbReference type="NCBI Taxonomy" id="13658"/>
    <lineage>
        <taxon>Eukaryota</taxon>
        <taxon>Metazoa</taxon>
        <taxon>Ecdysozoa</taxon>
        <taxon>Nematoda</taxon>
        <taxon>Enoplea</taxon>
        <taxon>Dorylaimia</taxon>
        <taxon>Mermithida</taxon>
        <taxon>Mermithoidea</taxon>
        <taxon>Mermithidae</taxon>
        <taxon>Romanomermis</taxon>
    </lineage>
</organism>
<dbReference type="Proteomes" id="UP000887565">
    <property type="component" value="Unplaced"/>
</dbReference>
<dbReference type="WBParaSite" id="nRc.2.0.1.t42669-RA">
    <property type="protein sequence ID" value="nRc.2.0.1.t42669-RA"/>
    <property type="gene ID" value="nRc.2.0.1.g42669"/>
</dbReference>
<name>A0A915KWX7_ROMCU</name>
<reference evidence="2" key="1">
    <citation type="submission" date="2022-11" db="UniProtKB">
        <authorList>
            <consortium name="WormBaseParasite"/>
        </authorList>
    </citation>
    <scope>IDENTIFICATION</scope>
</reference>
<evidence type="ECO:0000313" key="1">
    <source>
        <dbReference type="Proteomes" id="UP000887565"/>
    </source>
</evidence>
<protein>
    <submittedName>
        <fullName evidence="2">Uncharacterized protein</fullName>
    </submittedName>
</protein>
<proteinExistence type="predicted"/>
<sequence length="60" mass="7062">MNTERTQKRWEQKYEEAKAQKAQIDQQLSLIQRPGTSAQAQKEAEDEMRDNAILAHLYDQ</sequence>
<dbReference type="AlphaFoldDB" id="A0A915KWX7"/>
<keyword evidence="1" id="KW-1185">Reference proteome</keyword>
<accession>A0A915KWX7</accession>